<comment type="catalytic activity">
    <reaction evidence="4">
        <text>Mo-molybdopterin + L-cysteine + AH2 = thio-Mo-molybdopterin + L-alanine + A + H2O</text>
        <dbReference type="Rhea" id="RHEA:42636"/>
        <dbReference type="ChEBI" id="CHEBI:13193"/>
        <dbReference type="ChEBI" id="CHEBI:15377"/>
        <dbReference type="ChEBI" id="CHEBI:17499"/>
        <dbReference type="ChEBI" id="CHEBI:35235"/>
        <dbReference type="ChEBI" id="CHEBI:57972"/>
        <dbReference type="ChEBI" id="CHEBI:71302"/>
        <dbReference type="ChEBI" id="CHEBI:82685"/>
        <dbReference type="EC" id="2.8.1.9"/>
    </reaction>
</comment>
<comment type="similarity">
    <text evidence="4">Belongs to the class-V pyridoxal-phosphate-dependent aminotransferase family. MOCOS subfamily.</text>
</comment>
<evidence type="ECO:0000256" key="2">
    <source>
        <dbReference type="ARBA" id="ARBA00022898"/>
    </source>
</evidence>
<evidence type="ECO:0000256" key="5">
    <source>
        <dbReference type="SAM" id="MobiDB-lite"/>
    </source>
</evidence>
<dbReference type="Pfam" id="PF03473">
    <property type="entry name" value="MOSC"/>
    <property type="match status" value="1"/>
</dbReference>
<dbReference type="GO" id="GO:0006777">
    <property type="term" value="P:Mo-molybdopterin cofactor biosynthetic process"/>
    <property type="evidence" value="ECO:0007669"/>
    <property type="project" value="UniProtKB-UniRule"/>
</dbReference>
<dbReference type="InterPro" id="IPR000192">
    <property type="entry name" value="Aminotrans_V_dom"/>
</dbReference>
<feature type="compositionally biased region" description="Basic residues" evidence="5">
    <location>
        <begin position="639"/>
        <end position="649"/>
    </location>
</feature>
<dbReference type="PROSITE" id="PS51340">
    <property type="entry name" value="MOSC"/>
    <property type="match status" value="1"/>
</dbReference>
<dbReference type="EMBL" id="JAPEUX010000010">
    <property type="protein sequence ID" value="KAJ4344655.1"/>
    <property type="molecule type" value="Genomic_DNA"/>
</dbReference>
<dbReference type="GO" id="GO:0030170">
    <property type="term" value="F:pyridoxal phosphate binding"/>
    <property type="evidence" value="ECO:0007669"/>
    <property type="project" value="UniProtKB-UniRule"/>
</dbReference>
<feature type="domain" description="MOSC" evidence="6">
    <location>
        <begin position="650"/>
        <end position="814"/>
    </location>
</feature>
<name>A0A9W9C641_9PLEO</name>
<evidence type="ECO:0000259" key="6">
    <source>
        <dbReference type="PROSITE" id="PS51340"/>
    </source>
</evidence>
<keyword evidence="3 4" id="KW-0501">Molybdenum cofactor biosynthesis</keyword>
<dbReference type="InterPro" id="IPR005302">
    <property type="entry name" value="MoCF_Sase_C"/>
</dbReference>
<dbReference type="PANTHER" id="PTHR14237">
    <property type="entry name" value="MOLYBDOPTERIN COFACTOR SULFURASE MOSC"/>
    <property type="match status" value="1"/>
</dbReference>
<accession>A0A9W9C641</accession>
<dbReference type="OrthoDB" id="10264306at2759"/>
<dbReference type="SUPFAM" id="SSF141673">
    <property type="entry name" value="MOSC N-terminal domain-like"/>
    <property type="match status" value="1"/>
</dbReference>
<dbReference type="InterPro" id="IPR015421">
    <property type="entry name" value="PyrdxlP-dep_Trfase_major"/>
</dbReference>
<dbReference type="Pfam" id="PF00266">
    <property type="entry name" value="Aminotran_5"/>
    <property type="match status" value="1"/>
</dbReference>
<evidence type="ECO:0000256" key="1">
    <source>
        <dbReference type="ARBA" id="ARBA00022679"/>
    </source>
</evidence>
<comment type="cofactor">
    <cofactor evidence="4">
        <name>pyridoxal 5'-phosphate</name>
        <dbReference type="ChEBI" id="CHEBI:597326"/>
    </cofactor>
</comment>
<comment type="function">
    <text evidence="4">Sulfurates the molybdenum cofactor. Sulfation of molybdenum is essential for xanthine dehydrogenase (XDH) and aldehyde oxidase (ADO) enzymes in which molybdenum cofactor is liganded by 1 oxygen and 1 sulfur atom in active form.</text>
</comment>
<dbReference type="SUPFAM" id="SSF53383">
    <property type="entry name" value="PLP-dependent transferases"/>
    <property type="match status" value="1"/>
</dbReference>
<keyword evidence="2 4" id="KW-0663">Pyridoxal phosphate</keyword>
<evidence type="ECO:0000256" key="3">
    <source>
        <dbReference type="ARBA" id="ARBA00023150"/>
    </source>
</evidence>
<keyword evidence="8" id="KW-1185">Reference proteome</keyword>
<sequence>MEDARIAYDAAIEALRLREYPMLQDTTYLDHAGTTLYAKSLIERFSADMVANLYGNPHSASNSSQLTTRRIEDVRLRLLGLFKADPDEFDVVFTANATAGIKLVMEAFRDQEEGYWYGYHGDAHTSLVGVREAAMQHRCFTTDAEVNQWVEEEGGLGTRAGLFAYPAQSNMNGRRLPLDWTGRIRLRKQGAVYTLLDAAALVSTSPLDLSDADNAPDFTALSLYKIFGFPDLGALVIRKAAGSIFDKRRYFGGGTVEMVVCLKEQWHAKKETLHERIEDGTLPIHSIMALDAAMSVHEELYSSLEEVSKHTAFLAAKLYNSLISLKHGNGTSVCHVYNGSSSAYGDSKTQGPIVAFNLRNHHGGWVSNAEVEKLAAVRNFQLRTGGLCNPGGVATSLDLAPWEMKENFSAGQRCGNDNDIIRAKPTGMIRVSLGAMSTLKDVSLFVDFLSEFFIENTPPLLVPPVVPLDTEPPTHSRLHVESLSVYPIKSCGAFGVPPGVAWGVRREGLAWDREWCLVHQGTGAALSQKRYPKMALIRPSIDLEAGVLRVQLTGILRDTAFANEVTVPLSADPRLFAKDSMYKDGNAQVCGDHIQAKTYRSPRISTFFSQALGVACHLARFPAVGNGSGPLACARHSKPHLQKSQKAGKMRVPGAFPETRPGMPGMTVSKPILLSNESPILTISRSSLNRLNEMIKAEGGKAAQSEVFRANVVVAENPHYPPGAEQPYAEDDWRYLQIGQQYFELLGPCRRCQMICVDQQTAERNQEPFVTLSKTRRFDGRVYFGEHTSHLAQGNSSPLAQNPTIMVGDTVRTYFEEEVHYDDTLHALVS</sequence>
<dbReference type="InterPro" id="IPR005303">
    <property type="entry name" value="MOCOS_middle"/>
</dbReference>
<evidence type="ECO:0000313" key="8">
    <source>
        <dbReference type="Proteomes" id="UP001140513"/>
    </source>
</evidence>
<gene>
    <name evidence="4" type="primary">hxB</name>
    <name evidence="7" type="ORF">N0V89_012399</name>
</gene>
<dbReference type="GO" id="GO:0008265">
    <property type="term" value="F:molybdenum cofactor sulfurtransferase activity"/>
    <property type="evidence" value="ECO:0007669"/>
    <property type="project" value="UniProtKB-UniRule"/>
</dbReference>
<evidence type="ECO:0000256" key="4">
    <source>
        <dbReference type="HAMAP-Rule" id="MF_03050"/>
    </source>
</evidence>
<dbReference type="Pfam" id="PF03476">
    <property type="entry name" value="MOSC_N"/>
    <property type="match status" value="1"/>
</dbReference>
<dbReference type="AlphaFoldDB" id="A0A9W9C641"/>
<comment type="caution">
    <text evidence="7">The sequence shown here is derived from an EMBL/GenBank/DDBJ whole genome shotgun (WGS) entry which is preliminary data.</text>
</comment>
<organism evidence="7 8">
    <name type="scientific">Didymosphaeria variabile</name>
    <dbReference type="NCBI Taxonomy" id="1932322"/>
    <lineage>
        <taxon>Eukaryota</taxon>
        <taxon>Fungi</taxon>
        <taxon>Dikarya</taxon>
        <taxon>Ascomycota</taxon>
        <taxon>Pezizomycotina</taxon>
        <taxon>Dothideomycetes</taxon>
        <taxon>Pleosporomycetidae</taxon>
        <taxon>Pleosporales</taxon>
        <taxon>Massarineae</taxon>
        <taxon>Didymosphaeriaceae</taxon>
        <taxon>Didymosphaeria</taxon>
    </lineage>
</organism>
<dbReference type="GO" id="GO:0030151">
    <property type="term" value="F:molybdenum ion binding"/>
    <property type="evidence" value="ECO:0007669"/>
    <property type="project" value="UniProtKB-UniRule"/>
</dbReference>
<protein>
    <recommendedName>
        <fullName evidence="4">Molybdenum cofactor sulfurase</fullName>
        <shortName evidence="4">MCS</shortName>
        <shortName evidence="4">MOS</shortName>
        <shortName evidence="4">MoCo sulfurase</shortName>
        <ecNumber evidence="4">2.8.1.9</ecNumber>
    </recommendedName>
    <alternativeName>
        <fullName evidence="4">Molybdenum cofactor sulfurtransferase</fullName>
    </alternativeName>
</protein>
<feature type="region of interest" description="Disordered" evidence="5">
    <location>
        <begin position="639"/>
        <end position="663"/>
    </location>
</feature>
<feature type="active site" evidence="4">
    <location>
        <position position="388"/>
    </location>
</feature>
<keyword evidence="1 4" id="KW-0808">Transferase</keyword>
<reference evidence="7" key="1">
    <citation type="submission" date="2022-10" db="EMBL/GenBank/DDBJ databases">
        <title>Tapping the CABI collections for fungal endophytes: first genome assemblies for Collariella, Neodidymelliopsis, Ascochyta clinopodiicola, Didymella pomorum, Didymosphaeria variabile, Neocosmospora piperis and Neocucurbitaria cava.</title>
        <authorList>
            <person name="Hill R."/>
        </authorList>
    </citation>
    <scope>NUCLEOTIDE SEQUENCE</scope>
    <source>
        <strain evidence="7">IMI 356815</strain>
    </source>
</reference>
<dbReference type="GO" id="GO:0016829">
    <property type="term" value="F:lyase activity"/>
    <property type="evidence" value="ECO:0007669"/>
    <property type="project" value="UniProtKB-UniRule"/>
</dbReference>
<evidence type="ECO:0000313" key="7">
    <source>
        <dbReference type="EMBL" id="KAJ4344655.1"/>
    </source>
</evidence>
<dbReference type="InterPro" id="IPR028886">
    <property type="entry name" value="MoCo_sulfurase"/>
</dbReference>
<dbReference type="Proteomes" id="UP001140513">
    <property type="component" value="Unassembled WGS sequence"/>
</dbReference>
<dbReference type="PANTHER" id="PTHR14237:SF80">
    <property type="entry name" value="MOLYBDENUM COFACTOR SULFURASE"/>
    <property type="match status" value="1"/>
</dbReference>
<dbReference type="InterPro" id="IPR015424">
    <property type="entry name" value="PyrdxlP-dep_Trfase"/>
</dbReference>
<dbReference type="Gene3D" id="3.40.640.10">
    <property type="entry name" value="Type I PLP-dependent aspartate aminotransferase-like (Major domain)"/>
    <property type="match status" value="1"/>
</dbReference>
<proteinExistence type="inferred from homology"/>
<dbReference type="EC" id="2.8.1.9" evidence="4"/>
<dbReference type="HAMAP" id="MF_03050">
    <property type="entry name" value="MOCOS"/>
    <property type="match status" value="1"/>
</dbReference>
<feature type="modified residue" description="N6-(pyridoxal phosphate)lysine" evidence="4">
    <location>
        <position position="225"/>
    </location>
</feature>